<dbReference type="InterPro" id="IPR027417">
    <property type="entry name" value="P-loop_NTPase"/>
</dbReference>
<evidence type="ECO:0000256" key="1">
    <source>
        <dbReference type="ARBA" id="ARBA00022701"/>
    </source>
</evidence>
<dbReference type="PROSITE" id="PS00411">
    <property type="entry name" value="KINESIN_MOTOR_1"/>
    <property type="match status" value="1"/>
</dbReference>
<feature type="coiled-coil region" evidence="8">
    <location>
        <begin position="855"/>
        <end position="882"/>
    </location>
</feature>
<feature type="region of interest" description="Disordered" evidence="9">
    <location>
        <begin position="1"/>
        <end position="55"/>
    </location>
</feature>
<evidence type="ECO:0000256" key="7">
    <source>
        <dbReference type="PROSITE-ProRule" id="PRU00283"/>
    </source>
</evidence>
<evidence type="ECO:0000256" key="9">
    <source>
        <dbReference type="SAM" id="MobiDB-lite"/>
    </source>
</evidence>
<dbReference type="PROSITE" id="PS50067">
    <property type="entry name" value="KINESIN_MOTOR_2"/>
    <property type="match status" value="1"/>
</dbReference>
<reference evidence="11" key="1">
    <citation type="journal article" date="2013" name="Nat. Biotechnol.">
        <title>Draft genome sequence of chickpea (Cicer arietinum) provides a resource for trait improvement.</title>
        <authorList>
            <person name="Varshney R.K."/>
            <person name="Song C."/>
            <person name="Saxena R.K."/>
            <person name="Azam S."/>
            <person name="Yu S."/>
            <person name="Sharpe A.G."/>
            <person name="Cannon S."/>
            <person name="Baek J."/>
            <person name="Rosen B.D."/>
            <person name="Tar'an B."/>
            <person name="Millan T."/>
            <person name="Zhang X."/>
            <person name="Ramsay L.D."/>
            <person name="Iwata A."/>
            <person name="Wang Y."/>
            <person name="Nelson W."/>
            <person name="Farmer A.D."/>
            <person name="Gaur P.M."/>
            <person name="Soderlund C."/>
            <person name="Penmetsa R.V."/>
            <person name="Xu C."/>
            <person name="Bharti A.K."/>
            <person name="He W."/>
            <person name="Winter P."/>
            <person name="Zhao S."/>
            <person name="Hane J.K."/>
            <person name="Carrasquilla-Garcia N."/>
            <person name="Condie J.A."/>
            <person name="Upadhyaya H.D."/>
            <person name="Luo M.C."/>
            <person name="Thudi M."/>
            <person name="Gowda C.L."/>
            <person name="Singh N.P."/>
            <person name="Lichtenzveig J."/>
            <person name="Gali K.K."/>
            <person name="Rubio J."/>
            <person name="Nadarajan N."/>
            <person name="Dolezel J."/>
            <person name="Bansal K.C."/>
            <person name="Xu X."/>
            <person name="Edwards D."/>
            <person name="Zhang G."/>
            <person name="Kahl G."/>
            <person name="Gil J."/>
            <person name="Singh K.B."/>
            <person name="Datta S.K."/>
            <person name="Jackson S.A."/>
            <person name="Wang J."/>
            <person name="Cook D.R."/>
        </authorList>
    </citation>
    <scope>NUCLEOTIDE SEQUENCE [LARGE SCALE GENOMIC DNA]</scope>
    <source>
        <strain evidence="11">cv. CDC Frontier</strain>
    </source>
</reference>
<dbReference type="GO" id="GO:0009524">
    <property type="term" value="C:phragmoplast"/>
    <property type="evidence" value="ECO:0007669"/>
    <property type="project" value="UniProtKB-ARBA"/>
</dbReference>
<dbReference type="SUPFAM" id="SSF52540">
    <property type="entry name" value="P-loop containing nucleoside triphosphate hydrolases"/>
    <property type="match status" value="1"/>
</dbReference>
<feature type="domain" description="Kinesin motor" evidence="10">
    <location>
        <begin position="74"/>
        <end position="411"/>
    </location>
</feature>
<dbReference type="PANTHER" id="PTHR37739">
    <property type="entry name" value="KINESIN-LIKE PROTEIN KIN-12D"/>
    <property type="match status" value="1"/>
</dbReference>
<reference evidence="12" key="2">
    <citation type="submission" date="2025-08" db="UniProtKB">
        <authorList>
            <consortium name="RefSeq"/>
        </authorList>
    </citation>
    <scope>IDENTIFICATION</scope>
    <source>
        <tissue evidence="12">Etiolated seedlings</tissue>
    </source>
</reference>
<dbReference type="Pfam" id="PF00225">
    <property type="entry name" value="Kinesin"/>
    <property type="match status" value="1"/>
</dbReference>
<dbReference type="GO" id="GO:0005524">
    <property type="term" value="F:ATP binding"/>
    <property type="evidence" value="ECO:0007669"/>
    <property type="project" value="UniProtKB-UniRule"/>
</dbReference>
<dbReference type="Gene3D" id="3.40.850.10">
    <property type="entry name" value="Kinesin motor domain"/>
    <property type="match status" value="1"/>
</dbReference>
<proteinExistence type="inferred from homology"/>
<accession>A0A1S2YGB0</accession>
<dbReference type="GO" id="GO:0055046">
    <property type="term" value="P:microgametogenesis"/>
    <property type="evidence" value="ECO:0007669"/>
    <property type="project" value="UniProtKB-ARBA"/>
</dbReference>
<evidence type="ECO:0000256" key="8">
    <source>
        <dbReference type="SAM" id="Coils"/>
    </source>
</evidence>
<dbReference type="Proteomes" id="UP000087171">
    <property type="component" value="Chromosome Ca6"/>
</dbReference>
<dbReference type="OrthoDB" id="3176171at2759"/>
<feature type="region of interest" description="Disordered" evidence="9">
    <location>
        <begin position="932"/>
        <end position="952"/>
    </location>
</feature>
<dbReference type="AlphaFoldDB" id="A0A1S2YGB0"/>
<protein>
    <submittedName>
        <fullName evidence="12">Kinesin-like protein KIN-12A</fullName>
    </submittedName>
</protein>
<dbReference type="PaxDb" id="3827-XP_004504389.1"/>
<evidence type="ECO:0000256" key="5">
    <source>
        <dbReference type="ARBA" id="ARBA00023175"/>
    </source>
</evidence>
<dbReference type="STRING" id="3827.A0A1S2YGB0"/>
<evidence type="ECO:0000256" key="2">
    <source>
        <dbReference type="ARBA" id="ARBA00022741"/>
    </source>
</evidence>
<feature type="coiled-coil region" evidence="8">
    <location>
        <begin position="1063"/>
        <end position="1146"/>
    </location>
</feature>
<feature type="binding site" evidence="7">
    <location>
        <begin position="149"/>
        <end position="156"/>
    </location>
    <ligand>
        <name>ATP</name>
        <dbReference type="ChEBI" id="CHEBI:30616"/>
    </ligand>
</feature>
<feature type="coiled-coil region" evidence="8">
    <location>
        <begin position="418"/>
        <end position="445"/>
    </location>
</feature>
<keyword evidence="5 7" id="KW-0505">Motor protein</keyword>
<dbReference type="GO" id="GO:0008017">
    <property type="term" value="F:microtubule binding"/>
    <property type="evidence" value="ECO:0007669"/>
    <property type="project" value="InterPro"/>
</dbReference>
<name>A0A1S2YGB0_CICAR</name>
<dbReference type="GO" id="GO:0007018">
    <property type="term" value="P:microtubule-based movement"/>
    <property type="evidence" value="ECO:0007669"/>
    <property type="project" value="InterPro"/>
</dbReference>
<dbReference type="SMART" id="SM00129">
    <property type="entry name" value="KISc"/>
    <property type="match status" value="1"/>
</dbReference>
<evidence type="ECO:0000256" key="3">
    <source>
        <dbReference type="ARBA" id="ARBA00022840"/>
    </source>
</evidence>
<keyword evidence="3 7" id="KW-0067">ATP-binding</keyword>
<sequence>MKNLTLPRNGILRDSPSSSAKPKSIQKHNKLTQDKENNPPPFKPPKPPSSYHNPLKRKLYSLPEETLTTSSDSGVKVIVRMKPLCNDKDEGDSLVQKISSDSLSINGHNFTFDSIAHMDATQLDIFELVGVPLVENCLAGFNSSVFAYGQTGSGKTYTMWGPPNALSAENSTIDQHGGLAPRVFERLFARINEEQTKHSDKQLTYQCHCSFLEIYNEHITDLLDPNKGNLQIREDVKSGIYVEKLTEERVYTVKDVNQLLIKGMLNRRVGATSVNSESSRSHTVFTCVVESRSKSIADRMSRVKTSKINLVDLAGSERQKLTGAAGYRLKEAGNINRSLSQLGNLINILAEVSQTGKQRHIPYRDSKLTFLLQESLGGNAKLAFVCAISPAQSCRSETFSTLRFAQRVKAIKNKAVVNEVMHDDVNQLRDVIRQLRDELQRVKTNGYNPSDGSRGHSAALIRRSLNLLQPSFHYPLSLPHVDEDGDEEMEIDEEAVEDHAIILGNSSRDSAGFSGTKEHIDFHSATVNCDNAASLSRVKCDTEPILKSPTPGVSPTISSSRKSLKTLSKLSPSQNKCDTDPILKSPTPSVSPTISSSRKSLKTLSKLSTSQNNLPSENNLCTKVDLGTKTVDQKSISDALSSQTAPNFLGKAENLASSIWPGLEIIDTNHCSAAFGQSSLRLSLRPKDSRQNFLVDKVNVGVQISLNDNAGEDSVMLTCNNCMSRMQVDVSKIDNNSNMQLVPVDCPESADKPDKPKKQVLKAAEKVLAGSIRREMVLEELCAKQNSEIMQLNHLLQQYKHERECNAIIAQTREGKILRLQSLMDGVLSTEEFKNEELVSLAHEHEDNYEHHPEVLEMKIELKRVQDELQEYQNFYDFGEREVLMEEICNLRNQLHFHIDYSSASARKEYPLLQLTQSFEPRMAANLTAIPNSTEASTEANANPESTEDSAKVKLEQERSQWTEAESRWVSLCEELRTEVEANRSLAEKTKHELDAERKRSKELKDAMQIAIEGHARILEHYADLEEKHIQLLERHRKIHDGIDHIKKAASRAAVRSAESKLINTLAAEISALQAEREEERRILINENRGLQAQLKDTSEAVQAAAELLVQLKEAEEGVITAQKRAMDAEQEAAKAYKQIGKLKKKYEIEISTLNELLSKTRLPMEAIHPTCNDFVLPTDDDTKLQHSANQFEAIYNEEDSELAKLEEQSWFSGYDRCNI</sequence>
<dbReference type="GO" id="GO:0007112">
    <property type="term" value="P:male meiosis cytokinesis"/>
    <property type="evidence" value="ECO:0007669"/>
    <property type="project" value="UniProtKB-ARBA"/>
</dbReference>
<dbReference type="RefSeq" id="XP_004504389.1">
    <property type="nucleotide sequence ID" value="XM_004504332.3"/>
</dbReference>
<dbReference type="GO" id="GO:0005874">
    <property type="term" value="C:microtubule"/>
    <property type="evidence" value="ECO:0007669"/>
    <property type="project" value="UniProtKB-KW"/>
</dbReference>
<keyword evidence="4 8" id="KW-0175">Coiled coil</keyword>
<dbReference type="eggNOG" id="KOG4280">
    <property type="taxonomic scope" value="Eukaryota"/>
</dbReference>
<evidence type="ECO:0000313" key="12">
    <source>
        <dbReference type="RefSeq" id="XP_004504389.1"/>
    </source>
</evidence>
<keyword evidence="11" id="KW-1185">Reference proteome</keyword>
<evidence type="ECO:0000313" key="11">
    <source>
        <dbReference type="Proteomes" id="UP000087171"/>
    </source>
</evidence>
<dbReference type="InterPro" id="IPR044986">
    <property type="entry name" value="KIF15/KIN-12"/>
</dbReference>
<feature type="compositionally biased region" description="Polar residues" evidence="9">
    <location>
        <begin position="932"/>
        <end position="945"/>
    </location>
</feature>
<dbReference type="KEGG" id="cam:101501198"/>
<comment type="similarity">
    <text evidence="6">Belongs to the TRAFAC class myosin-kinesin ATPase superfamily. Kinesin family. KIN-12 subfamily.</text>
</comment>
<dbReference type="PANTHER" id="PTHR37739:SF16">
    <property type="entry name" value="KINESIN-LIKE PROTEIN"/>
    <property type="match status" value="1"/>
</dbReference>
<keyword evidence="1" id="KW-0493">Microtubule</keyword>
<dbReference type="GeneID" id="101501198"/>
<feature type="compositionally biased region" description="Pro residues" evidence="9">
    <location>
        <begin position="38"/>
        <end position="48"/>
    </location>
</feature>
<feature type="compositionally biased region" description="Low complexity" evidence="9">
    <location>
        <begin position="584"/>
        <end position="610"/>
    </location>
</feature>
<feature type="region of interest" description="Disordered" evidence="9">
    <location>
        <begin position="543"/>
        <end position="614"/>
    </location>
</feature>
<keyword evidence="2 7" id="KW-0547">Nucleotide-binding</keyword>
<dbReference type="PRINTS" id="PR00380">
    <property type="entry name" value="KINESINHEAVY"/>
</dbReference>
<evidence type="ECO:0000256" key="6">
    <source>
        <dbReference type="ARBA" id="ARBA00034488"/>
    </source>
</evidence>
<gene>
    <name evidence="12" type="primary">LOC101501198</name>
</gene>
<dbReference type="InterPro" id="IPR019821">
    <property type="entry name" value="Kinesin_motor_CS"/>
</dbReference>
<feature type="compositionally biased region" description="Low complexity" evidence="9">
    <location>
        <begin position="558"/>
        <end position="573"/>
    </location>
</feature>
<dbReference type="GO" id="GO:0080175">
    <property type="term" value="P:phragmoplast microtubule organization"/>
    <property type="evidence" value="ECO:0007669"/>
    <property type="project" value="UniProtKB-ARBA"/>
</dbReference>
<evidence type="ECO:0000256" key="4">
    <source>
        <dbReference type="ARBA" id="ARBA00023054"/>
    </source>
</evidence>
<dbReference type="InterPro" id="IPR036961">
    <property type="entry name" value="Kinesin_motor_dom_sf"/>
</dbReference>
<evidence type="ECO:0000259" key="10">
    <source>
        <dbReference type="PROSITE" id="PS50067"/>
    </source>
</evidence>
<organism evidence="11 12">
    <name type="scientific">Cicer arietinum</name>
    <name type="common">Chickpea</name>
    <name type="synonym">Garbanzo</name>
    <dbReference type="NCBI Taxonomy" id="3827"/>
    <lineage>
        <taxon>Eukaryota</taxon>
        <taxon>Viridiplantae</taxon>
        <taxon>Streptophyta</taxon>
        <taxon>Embryophyta</taxon>
        <taxon>Tracheophyta</taxon>
        <taxon>Spermatophyta</taxon>
        <taxon>Magnoliopsida</taxon>
        <taxon>eudicotyledons</taxon>
        <taxon>Gunneridae</taxon>
        <taxon>Pentapetalae</taxon>
        <taxon>rosids</taxon>
        <taxon>fabids</taxon>
        <taxon>Fabales</taxon>
        <taxon>Fabaceae</taxon>
        <taxon>Papilionoideae</taxon>
        <taxon>50 kb inversion clade</taxon>
        <taxon>NPAAA clade</taxon>
        <taxon>Hologalegina</taxon>
        <taxon>IRL clade</taxon>
        <taxon>Cicereae</taxon>
        <taxon>Cicer</taxon>
    </lineage>
</organism>
<dbReference type="InterPro" id="IPR001752">
    <property type="entry name" value="Kinesin_motor_dom"/>
</dbReference>
<dbReference type="FunFam" id="3.40.850.10:FF:000052">
    <property type="entry name" value="Kinesin-like protein KIN-12F"/>
    <property type="match status" value="1"/>
</dbReference>
<dbReference type="GO" id="GO:0003777">
    <property type="term" value="F:microtubule motor activity"/>
    <property type="evidence" value="ECO:0007669"/>
    <property type="project" value="InterPro"/>
</dbReference>
<feature type="coiled-coil region" evidence="8">
    <location>
        <begin position="973"/>
        <end position="1007"/>
    </location>
</feature>